<evidence type="ECO:0000256" key="1">
    <source>
        <dbReference type="SAM" id="Phobius"/>
    </source>
</evidence>
<evidence type="ECO:0000313" key="2">
    <source>
        <dbReference type="EMBL" id="GAI85370.1"/>
    </source>
</evidence>
<feature type="non-terminal residue" evidence="2">
    <location>
        <position position="1"/>
    </location>
</feature>
<proteinExistence type="predicted"/>
<name>X1TCP9_9ZZZZ</name>
<reference evidence="2" key="1">
    <citation type="journal article" date="2014" name="Front. Microbiol.">
        <title>High frequency of phylogenetically diverse reductive dehalogenase-homologous genes in deep subseafloor sedimentary metagenomes.</title>
        <authorList>
            <person name="Kawai M."/>
            <person name="Futagami T."/>
            <person name="Toyoda A."/>
            <person name="Takaki Y."/>
            <person name="Nishi S."/>
            <person name="Hori S."/>
            <person name="Arai W."/>
            <person name="Tsubouchi T."/>
            <person name="Morono Y."/>
            <person name="Uchiyama I."/>
            <person name="Ito T."/>
            <person name="Fujiyama A."/>
            <person name="Inagaki F."/>
            <person name="Takami H."/>
        </authorList>
    </citation>
    <scope>NUCLEOTIDE SEQUENCE</scope>
    <source>
        <strain evidence="2">Expedition CK06-06</strain>
    </source>
</reference>
<comment type="caution">
    <text evidence="2">The sequence shown here is derived from an EMBL/GenBank/DDBJ whole genome shotgun (WGS) entry which is preliminary data.</text>
</comment>
<organism evidence="2">
    <name type="scientific">marine sediment metagenome</name>
    <dbReference type="NCBI Taxonomy" id="412755"/>
    <lineage>
        <taxon>unclassified sequences</taxon>
        <taxon>metagenomes</taxon>
        <taxon>ecological metagenomes</taxon>
    </lineage>
</organism>
<accession>X1TCP9</accession>
<dbReference type="AlphaFoldDB" id="X1TCP9"/>
<sequence length="169" mass="19536">GIHSFDLSDKGFNKARYVRIEYALDEYIELDAIEAIYVNKPTWDDQPPTIEEIDNFWIWDREKTIHLSWNVSDNNPLNFSVIVNDSTLKSGLWDGSSVNCSIPIDIKGQHNVTITLFDVFRNKAEYTVIIEVKSFSIYLWKNVSYAVVGLLCVSTLFFIVKKYLLKKST</sequence>
<dbReference type="EMBL" id="BARW01006015">
    <property type="protein sequence ID" value="GAI85370.1"/>
    <property type="molecule type" value="Genomic_DNA"/>
</dbReference>
<gene>
    <name evidence="2" type="ORF">S12H4_12580</name>
</gene>
<protein>
    <submittedName>
        <fullName evidence="2">Uncharacterized protein</fullName>
    </submittedName>
</protein>
<keyword evidence="1" id="KW-0812">Transmembrane</keyword>
<feature type="transmembrane region" description="Helical" evidence="1">
    <location>
        <begin position="143"/>
        <end position="160"/>
    </location>
</feature>
<keyword evidence="1" id="KW-0472">Membrane</keyword>
<keyword evidence="1" id="KW-1133">Transmembrane helix</keyword>